<accession>A0ABT9WY23</accession>
<dbReference type="PANTHER" id="PTHR42709">
    <property type="entry name" value="ALKALINE PHOSPHATASE LIKE PROTEIN"/>
    <property type="match status" value="1"/>
</dbReference>
<dbReference type="EC" id="3.6.1.27" evidence="4"/>
<keyword evidence="4" id="KW-0378">Hydrolase</keyword>
<feature type="transmembrane region" description="Helical" evidence="2">
    <location>
        <begin position="165"/>
        <end position="186"/>
    </location>
</feature>
<evidence type="ECO:0000313" key="4">
    <source>
        <dbReference type="EMBL" id="MDQ0178081.1"/>
    </source>
</evidence>
<feature type="transmembrane region" description="Helical" evidence="2">
    <location>
        <begin position="50"/>
        <end position="71"/>
    </location>
</feature>
<sequence length="194" mass="22105">MLEWLHLLEDWLAQYGIYGLLFVSFADSSFLPVIPEVLLLPMGIANPSMVWIYALYTTIASVLGALLGWYIGKKLGRPVLRYFISEEKIQKVEFYFHKYGALSIVIAGFTPIPYKVFTIFSGVSRMKIRTLMFWSVIGRGARFFLEAAIIAMLGENAMPFIEKNFTLLTLLGGIAIVIFFLVYRIIQKRKQSAL</sequence>
<keyword evidence="2" id="KW-0812">Transmembrane</keyword>
<keyword evidence="2" id="KW-0472">Membrane</keyword>
<protein>
    <submittedName>
        <fullName evidence="4">Undecaprenyl-diphosphatase</fullName>
        <ecNumber evidence="4">3.6.1.27</ecNumber>
    </submittedName>
</protein>
<evidence type="ECO:0000259" key="3">
    <source>
        <dbReference type="Pfam" id="PF09335"/>
    </source>
</evidence>
<reference evidence="4 5" key="1">
    <citation type="submission" date="2023-07" db="EMBL/GenBank/DDBJ databases">
        <title>Genomic Encyclopedia of Type Strains, Phase IV (KMG-IV): sequencing the most valuable type-strain genomes for metagenomic binning, comparative biology and taxonomic classification.</title>
        <authorList>
            <person name="Goeker M."/>
        </authorList>
    </citation>
    <scope>NUCLEOTIDE SEQUENCE [LARGE SCALE GENOMIC DNA]</scope>
    <source>
        <strain evidence="4 5">DSM 23837</strain>
    </source>
</reference>
<dbReference type="Proteomes" id="UP001223586">
    <property type="component" value="Unassembled WGS sequence"/>
</dbReference>
<dbReference type="InterPro" id="IPR051311">
    <property type="entry name" value="DedA_domain"/>
</dbReference>
<dbReference type="GO" id="GO:0050380">
    <property type="term" value="F:undecaprenyl-diphosphatase activity"/>
    <property type="evidence" value="ECO:0007669"/>
    <property type="project" value="UniProtKB-EC"/>
</dbReference>
<feature type="transmembrane region" description="Helical" evidence="2">
    <location>
        <begin position="15"/>
        <end position="38"/>
    </location>
</feature>
<dbReference type="PANTHER" id="PTHR42709:SF11">
    <property type="entry name" value="DEDA FAMILY PROTEIN"/>
    <property type="match status" value="1"/>
</dbReference>
<feature type="transmembrane region" description="Helical" evidence="2">
    <location>
        <begin position="99"/>
        <end position="120"/>
    </location>
</feature>
<evidence type="ECO:0000313" key="5">
    <source>
        <dbReference type="Proteomes" id="UP001223586"/>
    </source>
</evidence>
<gene>
    <name evidence="4" type="ORF">J2S08_003975</name>
</gene>
<feature type="transmembrane region" description="Helical" evidence="2">
    <location>
        <begin position="132"/>
        <end position="153"/>
    </location>
</feature>
<comment type="similarity">
    <text evidence="1">Belongs to the DedA family.</text>
</comment>
<proteinExistence type="inferred from homology"/>
<keyword evidence="5" id="KW-1185">Reference proteome</keyword>
<dbReference type="Pfam" id="PF09335">
    <property type="entry name" value="VTT_dom"/>
    <property type="match status" value="1"/>
</dbReference>
<comment type="caution">
    <text evidence="4">The sequence shown here is derived from an EMBL/GenBank/DDBJ whole genome shotgun (WGS) entry which is preliminary data.</text>
</comment>
<dbReference type="EMBL" id="JAUSTT010000033">
    <property type="protein sequence ID" value="MDQ0178081.1"/>
    <property type="molecule type" value="Genomic_DNA"/>
</dbReference>
<evidence type="ECO:0000256" key="2">
    <source>
        <dbReference type="SAM" id="Phobius"/>
    </source>
</evidence>
<evidence type="ECO:0000256" key="1">
    <source>
        <dbReference type="ARBA" id="ARBA00010792"/>
    </source>
</evidence>
<feature type="domain" description="VTT" evidence="3">
    <location>
        <begin position="36"/>
        <end position="150"/>
    </location>
</feature>
<keyword evidence="2" id="KW-1133">Transmembrane helix</keyword>
<name>A0ABT9WY23_9BACI</name>
<dbReference type="RefSeq" id="WP_307232608.1">
    <property type="nucleotide sequence ID" value="NZ_JAUSTT010000033.1"/>
</dbReference>
<organism evidence="4 5">
    <name type="scientific">Bacillus chungangensis</name>
    <dbReference type="NCBI Taxonomy" id="587633"/>
    <lineage>
        <taxon>Bacteria</taxon>
        <taxon>Bacillati</taxon>
        <taxon>Bacillota</taxon>
        <taxon>Bacilli</taxon>
        <taxon>Bacillales</taxon>
        <taxon>Bacillaceae</taxon>
        <taxon>Bacillus</taxon>
    </lineage>
</organism>
<dbReference type="InterPro" id="IPR032816">
    <property type="entry name" value="VTT_dom"/>
</dbReference>